<comment type="caution">
    <text evidence="2">The sequence shown here is derived from an EMBL/GenBank/DDBJ whole genome shotgun (WGS) entry which is preliminary data.</text>
</comment>
<proteinExistence type="predicted"/>
<evidence type="ECO:0000256" key="1">
    <source>
        <dbReference type="SAM" id="MobiDB-lite"/>
    </source>
</evidence>
<sequence>MAVAVAVAGYAGCLGYGRGRGPETPRALHPGMDTGAGQATERSPAPHSERADGHPVGGNDGRRRSRPCRAGQSERKKALPVIGGGPAPGPASGPQRPACGTTGTTGTAALRGDSTGPSRTDAASAGPSRGAHRLGTQRGMNDGPRLVSTISLSDPHARRATAAFDRWTR</sequence>
<organism evidence="2 3">
    <name type="scientific">Streptomyces mordarskii</name>
    <dbReference type="NCBI Taxonomy" id="1226758"/>
    <lineage>
        <taxon>Bacteria</taxon>
        <taxon>Bacillati</taxon>
        <taxon>Actinomycetota</taxon>
        <taxon>Actinomycetes</taxon>
        <taxon>Kitasatosporales</taxon>
        <taxon>Streptomycetaceae</taxon>
        <taxon>Streptomyces</taxon>
    </lineage>
</organism>
<evidence type="ECO:0000313" key="3">
    <source>
        <dbReference type="Proteomes" id="UP001501576"/>
    </source>
</evidence>
<reference evidence="3" key="1">
    <citation type="journal article" date="2019" name="Int. J. Syst. Evol. Microbiol.">
        <title>The Global Catalogue of Microorganisms (GCM) 10K type strain sequencing project: providing services to taxonomists for standard genome sequencing and annotation.</title>
        <authorList>
            <consortium name="The Broad Institute Genomics Platform"/>
            <consortium name="The Broad Institute Genome Sequencing Center for Infectious Disease"/>
            <person name="Wu L."/>
            <person name="Ma J."/>
        </authorList>
    </citation>
    <scope>NUCLEOTIDE SEQUENCE [LARGE SCALE GENOMIC DNA]</scope>
    <source>
        <strain evidence="3">JCM 5052</strain>
    </source>
</reference>
<accession>A0ABP3MK95</accession>
<evidence type="ECO:0000313" key="2">
    <source>
        <dbReference type="EMBL" id="GAA0522187.1"/>
    </source>
</evidence>
<dbReference type="EMBL" id="BAAABZ010000015">
    <property type="protein sequence ID" value="GAA0522187.1"/>
    <property type="molecule type" value="Genomic_DNA"/>
</dbReference>
<protein>
    <submittedName>
        <fullName evidence="2">Uncharacterized protein</fullName>
    </submittedName>
</protein>
<dbReference type="Proteomes" id="UP001501576">
    <property type="component" value="Unassembled WGS sequence"/>
</dbReference>
<feature type="region of interest" description="Disordered" evidence="1">
    <location>
        <begin position="13"/>
        <end position="169"/>
    </location>
</feature>
<keyword evidence="3" id="KW-1185">Reference proteome</keyword>
<feature type="compositionally biased region" description="Low complexity" evidence="1">
    <location>
        <begin position="90"/>
        <end position="107"/>
    </location>
</feature>
<gene>
    <name evidence="2" type="ORF">GCM10010390_25460</name>
</gene>
<name>A0ABP3MK95_9ACTN</name>